<dbReference type="Gene3D" id="2.60.40.10">
    <property type="entry name" value="Immunoglobulins"/>
    <property type="match status" value="2"/>
</dbReference>
<evidence type="ECO:0000259" key="6">
    <source>
        <dbReference type="PROSITE" id="PS50835"/>
    </source>
</evidence>
<feature type="domain" description="Ig-like" evidence="6">
    <location>
        <begin position="145"/>
        <end position="232"/>
    </location>
</feature>
<gene>
    <name evidence="7" type="ORF">WCI35_031646</name>
</gene>
<dbReference type="Pfam" id="PF13927">
    <property type="entry name" value="Ig_3"/>
    <property type="match status" value="1"/>
</dbReference>
<comment type="caution">
    <text evidence="7">The sequence shown here is derived from an EMBL/GenBank/DDBJ whole genome shotgun (WGS) entry which is preliminary data.</text>
</comment>
<dbReference type="Pfam" id="PF07686">
    <property type="entry name" value="V-set"/>
    <property type="match status" value="1"/>
</dbReference>
<keyword evidence="3" id="KW-0393">Immunoglobulin domain</keyword>
<evidence type="ECO:0000256" key="2">
    <source>
        <dbReference type="ARBA" id="ARBA00023180"/>
    </source>
</evidence>
<dbReference type="EMBL" id="JBFSEQ010000013">
    <property type="protein sequence ID" value="KAL2763176.1"/>
    <property type="molecule type" value="Genomic_DNA"/>
</dbReference>
<dbReference type="InterPro" id="IPR003599">
    <property type="entry name" value="Ig_sub"/>
</dbReference>
<sequence length="264" mass="28496">MEPPSAPPHRGRIPWQGLLLTVSLLTFWNPPITAQPTIESVPLRATEGKDVLLVAHSLPQNLQAYGWYKGDKVDGNLLIEAYSIDTKERTPGPAHSGREIIYPNGSLLIQNITQKDTGFYTLQTVSRTLQNEQATGHITVYSELPKPSITSNNSSPVEGKDSVALTCEPETQDTTYLWWINGQSLPVSPRLQLSEDNRILTLLSVTRNDPGPFVCETQNSVSASHSDPVTLNVLYPSSHGNSPGLSAGAIVGVVIGVLAGVALI</sequence>
<feature type="signal peptide" evidence="5">
    <location>
        <begin position="1"/>
        <end position="34"/>
    </location>
</feature>
<proteinExistence type="inferred from homology"/>
<keyword evidence="8" id="KW-1185">Reference proteome</keyword>
<feature type="chain" id="PRO_5044723708" evidence="5">
    <location>
        <begin position="35"/>
        <end position="264"/>
    </location>
</feature>
<keyword evidence="1 5" id="KW-0732">Signal</keyword>
<dbReference type="SUPFAM" id="SSF48726">
    <property type="entry name" value="Immunoglobulin"/>
    <property type="match status" value="2"/>
</dbReference>
<protein>
    <submittedName>
        <fullName evidence="7">Carcinoembryonic antigen-related cell adhesion molecule 7 preproprotein</fullName>
    </submittedName>
</protein>
<evidence type="ECO:0000256" key="4">
    <source>
        <dbReference type="ARBA" id="ARBA00038222"/>
    </source>
</evidence>
<dbReference type="PROSITE" id="PS50835">
    <property type="entry name" value="IG_LIKE"/>
    <property type="match status" value="1"/>
</dbReference>
<dbReference type="CDD" id="cd05740">
    <property type="entry name" value="IgI_hCEACAM_2_4_6_like"/>
    <property type="match status" value="1"/>
</dbReference>
<comment type="similarity">
    <text evidence="4">Belongs to the immunoglobulin superfamily. CEA family.</text>
</comment>
<dbReference type="InterPro" id="IPR007110">
    <property type="entry name" value="Ig-like_dom"/>
</dbReference>
<keyword evidence="2" id="KW-0325">Glycoprotein</keyword>
<reference evidence="7 8" key="1">
    <citation type="journal article" date="2024" name="G3 (Bethesda)">
        <title>A hybrid genome assembly of the endangered aye-aye (Daubentonia madagascariensis).</title>
        <authorList>
            <person name="Versoza C.J."/>
            <person name="Pfeifer S.P."/>
        </authorList>
    </citation>
    <scope>NUCLEOTIDE SEQUENCE [LARGE SCALE GENOMIC DNA]</scope>
    <source>
        <strain evidence="7">6821</strain>
    </source>
</reference>
<dbReference type="EMBL" id="JBFSEQ010000013">
    <property type="protein sequence ID" value="KAL2763177.1"/>
    <property type="molecule type" value="Genomic_DNA"/>
</dbReference>
<accession>A0ABD2D9B2</accession>
<dbReference type="InterPro" id="IPR013106">
    <property type="entry name" value="Ig_V-set"/>
</dbReference>
<evidence type="ECO:0000313" key="8">
    <source>
        <dbReference type="Proteomes" id="UP001610411"/>
    </source>
</evidence>
<dbReference type="InterPro" id="IPR036179">
    <property type="entry name" value="Ig-like_dom_sf"/>
</dbReference>
<evidence type="ECO:0000256" key="1">
    <source>
        <dbReference type="ARBA" id="ARBA00022729"/>
    </source>
</evidence>
<dbReference type="AlphaFoldDB" id="A0ABD2D9B2"/>
<dbReference type="InterPro" id="IPR050831">
    <property type="entry name" value="CEA_cell_adhesion"/>
</dbReference>
<dbReference type="FunFam" id="2.60.40.10:FF:000340">
    <property type="entry name" value="Carcinoembryonic antigen-related cell adhesion molecule 1"/>
    <property type="match status" value="1"/>
</dbReference>
<dbReference type="PANTHER" id="PTHR44427:SF1">
    <property type="entry name" value="CARCINOEMBRYONIC ANTIGEN-RELATED CELL ADHESION MOLECULE 1"/>
    <property type="match status" value="1"/>
</dbReference>
<name>A0ABD2D9B2_DAUMA</name>
<evidence type="ECO:0000256" key="3">
    <source>
        <dbReference type="ARBA" id="ARBA00023319"/>
    </source>
</evidence>
<dbReference type="Proteomes" id="UP001610411">
    <property type="component" value="Unassembled WGS sequence"/>
</dbReference>
<evidence type="ECO:0000313" key="7">
    <source>
        <dbReference type="EMBL" id="KAL2763176.1"/>
    </source>
</evidence>
<dbReference type="SMART" id="SM00409">
    <property type="entry name" value="IG"/>
    <property type="match status" value="2"/>
</dbReference>
<dbReference type="InterPro" id="IPR013783">
    <property type="entry name" value="Ig-like_fold"/>
</dbReference>
<organism evidence="7 8">
    <name type="scientific">Daubentonia madagascariensis</name>
    <name type="common">Aye-aye</name>
    <name type="synonym">Sciurus madagascariensis</name>
    <dbReference type="NCBI Taxonomy" id="31869"/>
    <lineage>
        <taxon>Eukaryota</taxon>
        <taxon>Metazoa</taxon>
        <taxon>Chordata</taxon>
        <taxon>Craniata</taxon>
        <taxon>Vertebrata</taxon>
        <taxon>Euteleostomi</taxon>
        <taxon>Mammalia</taxon>
        <taxon>Eutheria</taxon>
        <taxon>Euarchontoglires</taxon>
        <taxon>Primates</taxon>
        <taxon>Strepsirrhini</taxon>
        <taxon>Chiromyiformes</taxon>
        <taxon>Daubentoniidae</taxon>
        <taxon>Daubentonia</taxon>
    </lineage>
</organism>
<dbReference type="CDD" id="cd05774">
    <property type="entry name" value="IgV_CEACAM_D1"/>
    <property type="match status" value="1"/>
</dbReference>
<evidence type="ECO:0000256" key="5">
    <source>
        <dbReference type="SAM" id="SignalP"/>
    </source>
</evidence>
<dbReference type="FunFam" id="2.60.40.10:FF:000244">
    <property type="entry name" value="carcinoembryonic antigen-related cell adhesion molecule 16"/>
    <property type="match status" value="1"/>
</dbReference>
<dbReference type="PANTHER" id="PTHR44427">
    <property type="entry name" value="CARCINOEMBRYONIC ANTIGEN-RELATED CELL ADHESION MOLECULE 19"/>
    <property type="match status" value="1"/>
</dbReference>